<dbReference type="GO" id="GO:0006006">
    <property type="term" value="P:glucose metabolic process"/>
    <property type="evidence" value="ECO:0007669"/>
    <property type="project" value="UniProtKB-KW"/>
</dbReference>
<dbReference type="PANTHER" id="PTHR30344">
    <property type="entry name" value="6-PHOSPHOGLUCONOLACTONASE-RELATED"/>
    <property type="match status" value="1"/>
</dbReference>
<keyword evidence="3" id="KW-0378">Hydrolase</keyword>
<protein>
    <submittedName>
        <fullName evidence="3">6-phosphogluconolactonase</fullName>
        <ecNumber evidence="3">3.1.1.31</ecNumber>
    </submittedName>
</protein>
<dbReference type="Proteomes" id="UP000590442">
    <property type="component" value="Unassembled WGS sequence"/>
</dbReference>
<dbReference type="InterPro" id="IPR015943">
    <property type="entry name" value="WD40/YVTN_repeat-like_dom_sf"/>
</dbReference>
<dbReference type="EMBL" id="JAATJJ010000002">
    <property type="protein sequence ID" value="NJB72657.1"/>
    <property type="molecule type" value="Genomic_DNA"/>
</dbReference>
<accession>A0A846QZN2</accession>
<evidence type="ECO:0000256" key="2">
    <source>
        <dbReference type="ARBA" id="ARBA00022526"/>
    </source>
</evidence>
<dbReference type="SUPFAM" id="SSF51004">
    <property type="entry name" value="C-terminal (heme d1) domain of cytochrome cd1-nitrite reductase"/>
    <property type="match status" value="1"/>
</dbReference>
<comment type="similarity">
    <text evidence="1">Belongs to the cycloisomerase 2 family.</text>
</comment>
<dbReference type="PANTHER" id="PTHR30344:SF1">
    <property type="entry name" value="6-PHOSPHOGLUCONOLACTONASE"/>
    <property type="match status" value="1"/>
</dbReference>
<dbReference type="RefSeq" id="WP_167965902.1">
    <property type="nucleotide sequence ID" value="NZ_JAATJJ010000002.1"/>
</dbReference>
<proteinExistence type="inferred from homology"/>
<dbReference type="InterPro" id="IPR019405">
    <property type="entry name" value="Lactonase_7-beta_prop"/>
</dbReference>
<dbReference type="InterPro" id="IPR011048">
    <property type="entry name" value="Haem_d1_sf"/>
</dbReference>
<dbReference type="AlphaFoldDB" id="A0A846QZN2"/>
<sequence>MKIKILVLALVAVVSCKEKKKEAITEVEEMAPVQKFYVGTYTGGDSEGIYRYALHADGSLEQVAFSGASNNPSFLIKSPNGKFLVSVNEQNEEGTGYVESFAIKGDSLQSLSKRISDGAHPCHLSMNKDGFVVVSNYTGGNLGLLKLDNAGELSELLYTENHEGQGSGKNQDKPHAHSAWFYGDGNDLVSADLGTNELWFSRLDIESKKLVPASPQKLLFDDGAGPRHMVFHPNKKWLYVVNELNATVTRVVKNEKGVFEKKESVSTLPEGYNEDSFCADIHISLDGKFVYASNRGHNSIVIYGVDETTGELKTLGYEPTKGNWPRNFSLSPDGEFLIVANQESNNLVSFKRDVETGELTFVSEIEAPTPVCILF</sequence>
<dbReference type="Pfam" id="PF10282">
    <property type="entry name" value="Lactonase"/>
    <property type="match status" value="1"/>
</dbReference>
<keyword evidence="4" id="KW-1185">Reference proteome</keyword>
<organism evidence="3 4">
    <name type="scientific">Saonia flava</name>
    <dbReference type="NCBI Taxonomy" id="523696"/>
    <lineage>
        <taxon>Bacteria</taxon>
        <taxon>Pseudomonadati</taxon>
        <taxon>Bacteroidota</taxon>
        <taxon>Flavobacteriia</taxon>
        <taxon>Flavobacteriales</taxon>
        <taxon>Flavobacteriaceae</taxon>
        <taxon>Saonia</taxon>
    </lineage>
</organism>
<dbReference type="PROSITE" id="PS51257">
    <property type="entry name" value="PROKAR_LIPOPROTEIN"/>
    <property type="match status" value="1"/>
</dbReference>
<keyword evidence="2" id="KW-0119">Carbohydrate metabolism</keyword>
<dbReference type="EC" id="3.1.1.31" evidence="3"/>
<evidence type="ECO:0000313" key="3">
    <source>
        <dbReference type="EMBL" id="NJB72657.1"/>
    </source>
</evidence>
<dbReference type="InterPro" id="IPR050282">
    <property type="entry name" value="Cycloisomerase_2"/>
</dbReference>
<keyword evidence="2" id="KW-0313">Glucose metabolism</keyword>
<reference evidence="3 4" key="1">
    <citation type="submission" date="2020-03" db="EMBL/GenBank/DDBJ databases">
        <title>Genomic Encyclopedia of Type Strains, Phase IV (KMG-IV): sequencing the most valuable type-strain genomes for metagenomic binning, comparative biology and taxonomic classification.</title>
        <authorList>
            <person name="Goeker M."/>
        </authorList>
    </citation>
    <scope>NUCLEOTIDE SEQUENCE [LARGE SCALE GENOMIC DNA]</scope>
    <source>
        <strain evidence="3 4">DSM 29762</strain>
    </source>
</reference>
<dbReference type="GO" id="GO:0017057">
    <property type="term" value="F:6-phosphogluconolactonase activity"/>
    <property type="evidence" value="ECO:0007669"/>
    <property type="project" value="UniProtKB-EC"/>
</dbReference>
<comment type="caution">
    <text evidence="3">The sequence shown here is derived from an EMBL/GenBank/DDBJ whole genome shotgun (WGS) entry which is preliminary data.</text>
</comment>
<name>A0A846QZN2_9FLAO</name>
<evidence type="ECO:0000313" key="4">
    <source>
        <dbReference type="Proteomes" id="UP000590442"/>
    </source>
</evidence>
<dbReference type="Gene3D" id="2.130.10.10">
    <property type="entry name" value="YVTN repeat-like/Quinoprotein amine dehydrogenase"/>
    <property type="match status" value="1"/>
</dbReference>
<gene>
    <name evidence="3" type="ORF">GGR42_003148</name>
</gene>
<evidence type="ECO:0000256" key="1">
    <source>
        <dbReference type="ARBA" id="ARBA00005564"/>
    </source>
</evidence>